<sequence>MASAMLAAITGFGGDNTLRHLGYQRRDEMATSAPRNEQPLTSQEHFTMARAYDILVIVANAPQIIKKAKQTRTRASASLAPDETQGARGCAVRRSLPKGRAYPADVFRMDKSQVAEKSDTTKKNVGRSGMHTHKIQWRVKTDVRGTVLCLFRRPDGSGNESRANQCDPARRRAGGGGVIVQAQCRLPDVTVAVAIEHRGEKPPTTIHDSLRAGNGAGEPAIYGQRWRTFIYVMKLSAYHRIKAKRRRRRSSGGMEVKRGVITAVAF</sequence>
<proteinExistence type="predicted"/>
<dbReference type="EMBL" id="JARJCW010000055">
    <property type="protein sequence ID" value="KAJ7202354.1"/>
    <property type="molecule type" value="Genomic_DNA"/>
</dbReference>
<dbReference type="AlphaFoldDB" id="A0AAD6V866"/>
<organism evidence="1 2">
    <name type="scientific">Mycena pura</name>
    <dbReference type="NCBI Taxonomy" id="153505"/>
    <lineage>
        <taxon>Eukaryota</taxon>
        <taxon>Fungi</taxon>
        <taxon>Dikarya</taxon>
        <taxon>Basidiomycota</taxon>
        <taxon>Agaricomycotina</taxon>
        <taxon>Agaricomycetes</taxon>
        <taxon>Agaricomycetidae</taxon>
        <taxon>Agaricales</taxon>
        <taxon>Marasmiineae</taxon>
        <taxon>Mycenaceae</taxon>
        <taxon>Mycena</taxon>
    </lineage>
</organism>
<evidence type="ECO:0000313" key="1">
    <source>
        <dbReference type="EMBL" id="KAJ7202354.1"/>
    </source>
</evidence>
<keyword evidence="2" id="KW-1185">Reference proteome</keyword>
<protein>
    <submittedName>
        <fullName evidence="1">Uncharacterized protein</fullName>
    </submittedName>
</protein>
<reference evidence="1" key="1">
    <citation type="submission" date="2023-03" db="EMBL/GenBank/DDBJ databases">
        <title>Massive genome expansion in bonnet fungi (Mycena s.s.) driven by repeated elements and novel gene families across ecological guilds.</title>
        <authorList>
            <consortium name="Lawrence Berkeley National Laboratory"/>
            <person name="Harder C.B."/>
            <person name="Miyauchi S."/>
            <person name="Viragh M."/>
            <person name="Kuo A."/>
            <person name="Thoen E."/>
            <person name="Andreopoulos B."/>
            <person name="Lu D."/>
            <person name="Skrede I."/>
            <person name="Drula E."/>
            <person name="Henrissat B."/>
            <person name="Morin E."/>
            <person name="Kohler A."/>
            <person name="Barry K."/>
            <person name="LaButti K."/>
            <person name="Morin E."/>
            <person name="Salamov A."/>
            <person name="Lipzen A."/>
            <person name="Mereny Z."/>
            <person name="Hegedus B."/>
            <person name="Baldrian P."/>
            <person name="Stursova M."/>
            <person name="Weitz H."/>
            <person name="Taylor A."/>
            <person name="Grigoriev I.V."/>
            <person name="Nagy L.G."/>
            <person name="Martin F."/>
            <person name="Kauserud H."/>
        </authorList>
    </citation>
    <scope>NUCLEOTIDE SEQUENCE</scope>
    <source>
        <strain evidence="1">9144</strain>
    </source>
</reference>
<comment type="caution">
    <text evidence="1">The sequence shown here is derived from an EMBL/GenBank/DDBJ whole genome shotgun (WGS) entry which is preliminary data.</text>
</comment>
<dbReference type="Proteomes" id="UP001219525">
    <property type="component" value="Unassembled WGS sequence"/>
</dbReference>
<accession>A0AAD6V866</accession>
<evidence type="ECO:0000313" key="2">
    <source>
        <dbReference type="Proteomes" id="UP001219525"/>
    </source>
</evidence>
<gene>
    <name evidence="1" type="ORF">GGX14DRAFT_544526</name>
</gene>
<name>A0AAD6V866_9AGAR</name>